<dbReference type="Pfam" id="PF01636">
    <property type="entry name" value="APH"/>
    <property type="match status" value="1"/>
</dbReference>
<keyword evidence="3" id="KW-1185">Reference proteome</keyword>
<feature type="domain" description="Aminoglycoside phosphotransferase" evidence="1">
    <location>
        <begin position="43"/>
        <end position="240"/>
    </location>
</feature>
<comment type="caution">
    <text evidence="2">The sequence shown here is derived from an EMBL/GenBank/DDBJ whole genome shotgun (WGS) entry which is preliminary data.</text>
</comment>
<dbReference type="Proteomes" id="UP001597343">
    <property type="component" value="Unassembled WGS sequence"/>
</dbReference>
<evidence type="ECO:0000259" key="1">
    <source>
        <dbReference type="Pfam" id="PF01636"/>
    </source>
</evidence>
<name>A0ABW4ZVG0_9BACL</name>
<accession>A0ABW4ZVG0</accession>
<dbReference type="EMBL" id="JBHUIO010000005">
    <property type="protein sequence ID" value="MFD2169611.1"/>
    <property type="molecule type" value="Genomic_DNA"/>
</dbReference>
<sequence>MDELQQALAEMGWSLIEQERVVGGFTGTLYRLRLRDQVGAEVRAVYKRFAEGRDAERTFYQQVVPLLSHGVPRLYRIVAEKGLLIEDAGTSVKSIFRSGDAASQKEILAGIVALFAELHASLEQVSDAWRQDGLVSPYPFHSSIDFAKAALVELGEQLGKLDGVDRALLAELREIASFFYPRYQRYVEGRQTFTHGDPHMENILHDGRQFRLIDWEYSSLAVPVRDVTILLQDVLDQSLHPFVLDLYRSEMEIRGWVFEADFDDAYTACMLDNTLMMLGFELWKYRQGHLKKAEIETILAIKCGWIRQCARKLKREC</sequence>
<proteinExistence type="predicted"/>
<evidence type="ECO:0000313" key="2">
    <source>
        <dbReference type="EMBL" id="MFD2169611.1"/>
    </source>
</evidence>
<dbReference type="SUPFAM" id="SSF56112">
    <property type="entry name" value="Protein kinase-like (PK-like)"/>
    <property type="match status" value="1"/>
</dbReference>
<protein>
    <submittedName>
        <fullName evidence="2">Phosphotransferase family protein</fullName>
    </submittedName>
</protein>
<organism evidence="2 3">
    <name type="scientific">Tumebacillus lipolyticus</name>
    <dbReference type="NCBI Taxonomy" id="1280370"/>
    <lineage>
        <taxon>Bacteria</taxon>
        <taxon>Bacillati</taxon>
        <taxon>Bacillota</taxon>
        <taxon>Bacilli</taxon>
        <taxon>Bacillales</taxon>
        <taxon>Alicyclobacillaceae</taxon>
        <taxon>Tumebacillus</taxon>
    </lineage>
</organism>
<evidence type="ECO:0000313" key="3">
    <source>
        <dbReference type="Proteomes" id="UP001597343"/>
    </source>
</evidence>
<dbReference type="RefSeq" id="WP_386044899.1">
    <property type="nucleotide sequence ID" value="NZ_JBHUIO010000005.1"/>
</dbReference>
<dbReference type="InterPro" id="IPR002575">
    <property type="entry name" value="Aminoglycoside_PTrfase"/>
</dbReference>
<gene>
    <name evidence="2" type="ORF">ACFSOY_06345</name>
</gene>
<reference evidence="3" key="1">
    <citation type="journal article" date="2019" name="Int. J. Syst. Evol. Microbiol.">
        <title>The Global Catalogue of Microorganisms (GCM) 10K type strain sequencing project: providing services to taxonomists for standard genome sequencing and annotation.</title>
        <authorList>
            <consortium name="The Broad Institute Genomics Platform"/>
            <consortium name="The Broad Institute Genome Sequencing Center for Infectious Disease"/>
            <person name="Wu L."/>
            <person name="Ma J."/>
        </authorList>
    </citation>
    <scope>NUCLEOTIDE SEQUENCE [LARGE SCALE GENOMIC DNA]</scope>
    <source>
        <strain evidence="3">CGMCC 1.13574</strain>
    </source>
</reference>
<dbReference type="Gene3D" id="3.90.1200.10">
    <property type="match status" value="1"/>
</dbReference>
<dbReference type="InterPro" id="IPR011009">
    <property type="entry name" value="Kinase-like_dom_sf"/>
</dbReference>